<keyword evidence="2" id="KW-1185">Reference proteome</keyword>
<proteinExistence type="predicted"/>
<name>A0AAE3KQ54_9CYAN</name>
<evidence type="ECO:0000313" key="1">
    <source>
        <dbReference type="EMBL" id="MCP2731536.1"/>
    </source>
</evidence>
<dbReference type="AlphaFoldDB" id="A0AAE3KQ54"/>
<comment type="caution">
    <text evidence="1">The sequence shown here is derived from an EMBL/GenBank/DDBJ whole genome shotgun (WGS) entry which is preliminary data.</text>
</comment>
<dbReference type="Proteomes" id="UP001204953">
    <property type="component" value="Unassembled WGS sequence"/>
</dbReference>
<gene>
    <name evidence="1" type="ORF">NJ959_24215</name>
</gene>
<organism evidence="1 2">
    <name type="scientific">Limnofasciculus baicalensis BBK-W-15</name>
    <dbReference type="NCBI Taxonomy" id="2699891"/>
    <lineage>
        <taxon>Bacteria</taxon>
        <taxon>Bacillati</taxon>
        <taxon>Cyanobacteriota</taxon>
        <taxon>Cyanophyceae</taxon>
        <taxon>Coleofasciculales</taxon>
        <taxon>Coleofasciculaceae</taxon>
        <taxon>Limnofasciculus</taxon>
        <taxon>Limnofasciculus baicalensis</taxon>
    </lineage>
</organism>
<evidence type="ECO:0000313" key="2">
    <source>
        <dbReference type="Proteomes" id="UP001204953"/>
    </source>
</evidence>
<protein>
    <submittedName>
        <fullName evidence="1">Uncharacterized protein</fullName>
    </submittedName>
</protein>
<reference evidence="1" key="1">
    <citation type="submission" date="2022-06" db="EMBL/GenBank/DDBJ databases">
        <title>New cyanobacteria of genus Symplocastrum in benthos of Lake Baikal.</title>
        <authorList>
            <person name="Sorokovikova E."/>
            <person name="Tikhonova I."/>
            <person name="Krasnopeev A."/>
            <person name="Evseev P."/>
            <person name="Gladkikh A."/>
            <person name="Belykh O."/>
        </authorList>
    </citation>
    <scope>NUCLEOTIDE SEQUENCE</scope>
    <source>
        <strain evidence="1">BBK-W-15</strain>
    </source>
</reference>
<dbReference type="EMBL" id="JAMZMM010000346">
    <property type="protein sequence ID" value="MCP2731536.1"/>
    <property type="molecule type" value="Genomic_DNA"/>
</dbReference>
<sequence length="167" mass="19295">MTELLRRVIAEIEKLPDERQDAIATRLLAELQDEQEKIQVTGQFTPPRDEDPIKLTDVIPREQINLSPILIREIPWHNKKLHLKTPLLLTPKMDDDTEELYVVEEPEIGLHVFSYTREDLIDEINEQLAMLWEEYAVTTDELATDALTLQAKLLATIEEVENAASQK</sequence>
<accession>A0AAE3KQ54</accession>
<dbReference type="RefSeq" id="WP_254014272.1">
    <property type="nucleotide sequence ID" value="NZ_JAMZMM010000346.1"/>
</dbReference>